<accession>A0ABS8SKR5</accession>
<keyword evidence="3" id="KW-1185">Reference proteome</keyword>
<proteinExistence type="predicted"/>
<evidence type="ECO:0000256" key="1">
    <source>
        <dbReference type="SAM" id="MobiDB-lite"/>
    </source>
</evidence>
<protein>
    <submittedName>
        <fullName evidence="2">Uncharacterized protein</fullName>
    </submittedName>
</protein>
<evidence type="ECO:0000313" key="2">
    <source>
        <dbReference type="EMBL" id="MCD7459492.1"/>
    </source>
</evidence>
<organism evidence="2 3">
    <name type="scientific">Datura stramonium</name>
    <name type="common">Jimsonweed</name>
    <name type="synonym">Common thornapple</name>
    <dbReference type="NCBI Taxonomy" id="4076"/>
    <lineage>
        <taxon>Eukaryota</taxon>
        <taxon>Viridiplantae</taxon>
        <taxon>Streptophyta</taxon>
        <taxon>Embryophyta</taxon>
        <taxon>Tracheophyta</taxon>
        <taxon>Spermatophyta</taxon>
        <taxon>Magnoliopsida</taxon>
        <taxon>eudicotyledons</taxon>
        <taxon>Gunneridae</taxon>
        <taxon>Pentapetalae</taxon>
        <taxon>asterids</taxon>
        <taxon>lamiids</taxon>
        <taxon>Solanales</taxon>
        <taxon>Solanaceae</taxon>
        <taxon>Solanoideae</taxon>
        <taxon>Datureae</taxon>
        <taxon>Datura</taxon>
    </lineage>
</organism>
<dbReference type="Proteomes" id="UP000823775">
    <property type="component" value="Unassembled WGS sequence"/>
</dbReference>
<reference evidence="2 3" key="1">
    <citation type="journal article" date="2021" name="BMC Genomics">
        <title>Datura genome reveals duplications of psychoactive alkaloid biosynthetic genes and high mutation rate following tissue culture.</title>
        <authorList>
            <person name="Rajewski A."/>
            <person name="Carter-House D."/>
            <person name="Stajich J."/>
            <person name="Litt A."/>
        </authorList>
    </citation>
    <scope>NUCLEOTIDE SEQUENCE [LARGE SCALE GENOMIC DNA]</scope>
    <source>
        <strain evidence="2">AR-01</strain>
    </source>
</reference>
<evidence type="ECO:0000313" key="3">
    <source>
        <dbReference type="Proteomes" id="UP000823775"/>
    </source>
</evidence>
<dbReference type="EMBL" id="JACEIK010000588">
    <property type="protein sequence ID" value="MCD7459492.1"/>
    <property type="molecule type" value="Genomic_DNA"/>
</dbReference>
<feature type="region of interest" description="Disordered" evidence="1">
    <location>
        <begin position="19"/>
        <end position="48"/>
    </location>
</feature>
<name>A0ABS8SKR5_DATST</name>
<gene>
    <name evidence="2" type="ORF">HAX54_041037</name>
</gene>
<sequence>EKRRTVGANVEVLKILLPRAGTNRRSTDQHQKGRKGTKSSAAKAPPTKRFGAKAVEEHGLKWFNAQKVANYAPKNWIDEGCLALEYPTIRDTINESGLGYVFAEPEECNLTL</sequence>
<feature type="non-terminal residue" evidence="2">
    <location>
        <position position="1"/>
    </location>
</feature>
<feature type="non-terminal residue" evidence="2">
    <location>
        <position position="112"/>
    </location>
</feature>
<comment type="caution">
    <text evidence="2">The sequence shown here is derived from an EMBL/GenBank/DDBJ whole genome shotgun (WGS) entry which is preliminary data.</text>
</comment>